<proteinExistence type="evidence at transcript level"/>
<dbReference type="AlphaFoldDB" id="V9IKG5"/>
<gene>
    <name evidence="1" type="ORF">ACCB12939</name>
</gene>
<evidence type="ECO:0000313" key="1">
    <source>
        <dbReference type="EMBL" id="AEY61545.1"/>
    </source>
</evidence>
<name>V9IKG5_APICE</name>
<dbReference type="EMBL" id="JR051718">
    <property type="protein sequence ID" value="AEY61545.1"/>
    <property type="molecule type" value="mRNA"/>
</dbReference>
<protein>
    <submittedName>
        <fullName evidence="1">Uncharacterized protein</fullName>
    </submittedName>
</protein>
<accession>V9IKG5</accession>
<sequence>MALKRAVCFVNAAIEHQLTTKTVKGSSLTLQSVNYIHGSYSLPLGMLSVSDSISDNIFQEYLQYTSCFFVDQSRNTLHTTTTSKTTNGWFGNTLDVITQNLSMTLCSSLSPNPFHPFHGQS</sequence>
<reference evidence="1" key="1">
    <citation type="submission" date="2011-11" db="EMBL/GenBank/DDBJ databases">
        <title>Decoding the brain transcriptome of the Eastern honeybee (Apis cerana) based on pyrosequencing.</title>
        <authorList>
            <person name="Sun L."/>
            <person name="Zheng H."/>
            <person name="Wang Y."/>
            <person name="Xie X."/>
            <person name="Zhu Y."/>
            <person name="Gu W."/>
            <person name="Wang S."/>
        </authorList>
    </citation>
    <scope>NUCLEOTIDE SEQUENCE</scope>
    <source>
        <tissue evidence="1">Brain</tissue>
    </source>
</reference>
<organism evidence="1">
    <name type="scientific">Apis cerana</name>
    <name type="common">Indian honeybee</name>
    <dbReference type="NCBI Taxonomy" id="7461"/>
    <lineage>
        <taxon>Eukaryota</taxon>
        <taxon>Metazoa</taxon>
        <taxon>Ecdysozoa</taxon>
        <taxon>Arthropoda</taxon>
        <taxon>Hexapoda</taxon>
        <taxon>Insecta</taxon>
        <taxon>Pterygota</taxon>
        <taxon>Neoptera</taxon>
        <taxon>Endopterygota</taxon>
        <taxon>Hymenoptera</taxon>
        <taxon>Apocrita</taxon>
        <taxon>Aculeata</taxon>
        <taxon>Apoidea</taxon>
        <taxon>Anthophila</taxon>
        <taxon>Apidae</taxon>
        <taxon>Apis</taxon>
    </lineage>
</organism>